<dbReference type="InterPro" id="IPR036322">
    <property type="entry name" value="WD40_repeat_dom_sf"/>
</dbReference>
<dbReference type="GeneID" id="5478296"/>
<dbReference type="EMBL" id="AAXT01000003">
    <property type="protein sequence ID" value="EDO06495.1"/>
    <property type="molecule type" value="Genomic_DNA"/>
</dbReference>
<evidence type="ECO:0000313" key="2">
    <source>
        <dbReference type="Proteomes" id="UP000002173"/>
    </source>
</evidence>
<evidence type="ECO:0000313" key="1">
    <source>
        <dbReference type="EMBL" id="EDO06495.1"/>
    </source>
</evidence>
<dbReference type="eggNOG" id="ENOG502QXG8">
    <property type="taxonomic scope" value="Eukaryota"/>
</dbReference>
<protein>
    <submittedName>
        <fullName evidence="1">Uncharacterized protein</fullName>
    </submittedName>
</protein>
<accession>A7AU84</accession>
<dbReference type="AlphaFoldDB" id="A7AU84"/>
<organism evidence="1 2">
    <name type="scientific">Babesia bovis</name>
    <dbReference type="NCBI Taxonomy" id="5865"/>
    <lineage>
        <taxon>Eukaryota</taxon>
        <taxon>Sar</taxon>
        <taxon>Alveolata</taxon>
        <taxon>Apicomplexa</taxon>
        <taxon>Aconoidasida</taxon>
        <taxon>Piroplasmida</taxon>
        <taxon>Babesiidae</taxon>
        <taxon>Babesia</taxon>
    </lineage>
</organism>
<dbReference type="VEuPathDB" id="PiroplasmaDB:BBOV_II005440"/>
<dbReference type="InParanoid" id="A7AU84"/>
<proteinExistence type="predicted"/>
<sequence length="816" mass="94426">MYFNPVEEFIYGYRLNGAYIRKYIQDVDISIGKFKPDILPPLVRKSIAHKCIFKPNRINFACSDTLLVMSSIEDGAKVFSFNTDYVELICHFRPILRNDIRMDRFHVLSCHIALADLQRSKNNMPSIFVSDEVTCQYCKAMVTKDVELCEDEIMPYTVVLDCIMSLSGQPPVRAVVHSHWPSGETYIHNACHLCAPVDPWGVQQDYIIMPIQSRITGTTEYNVVEQLQNYWSLEPYMHDETRFLFQAEKPVDCNHGDSLLDTPVESLDHLEQITLIAVYTPNGRIGIFDDDCNLIAHTFLPIHEEYCNAMDVNRNGTMLCLIGGTSVYVFRLRVSRETNGELTGSIEFHMQFPPVVGVGRREEVVSACFGKDTGSRWLYASVVRGTLEAVMYVVDVMPIKGRDPVKRVLNMNSSVFPCITQMVSLESSLLVMPRHQRYLIQLTQEHLDNTDDTFSRQFCHFPVLDTNKEVLMLNGPVPEMEKRPPPRYDILLLERDREIQLTNRISNRLNIARWLDALYQYNALCMYKGRDAVVSVDVHEGLLPSLRRVPQQYPFGYDTKRFYNSLLGLEFTGSPSLMRAQCYEWVREALSRTGFANPMYALDIVYDDKLPMVDYICAKVCIAQWENPADVVFSLRTNDFLYLQLCNFARIAQRMDLQTESQGVVTPEKTMLYKKISEIIPRLMGEEPELPMPQSRAALERDAFELMRQQLVPELMSIPEHKLKKIIRDRLYRLRKKLSMVERYKREHELNDVRPEFSLEEIMRNDCRLPIFRESAEAHDILLCEFAMRVRMKVLSAFYKAQKEGAPDLEDIDIPV</sequence>
<keyword evidence="2" id="KW-1185">Reference proteome</keyword>
<gene>
    <name evidence="1" type="ORF">BBOV_II005440</name>
</gene>
<reference evidence="1 2" key="1">
    <citation type="journal article" date="2007" name="PLoS Pathog.">
        <title>Genome sequence of Babesia bovis and comparative analysis of apicomplexan hemoprotozoa.</title>
        <authorList>
            <person name="Brayton K.A."/>
            <person name="Lau A.O.T."/>
            <person name="Herndon D.R."/>
            <person name="Hannick L."/>
            <person name="Kappmeyer L.S."/>
            <person name="Berens S.J."/>
            <person name="Bidwell S.L."/>
            <person name="Brown W.C."/>
            <person name="Crabtree J."/>
            <person name="Fadrosh D."/>
            <person name="Feldblum T."/>
            <person name="Forberger H.A."/>
            <person name="Haas B.J."/>
            <person name="Howell J.M."/>
            <person name="Khouri H."/>
            <person name="Koo H."/>
            <person name="Mann D.J."/>
            <person name="Norimine J."/>
            <person name="Paulsen I.T."/>
            <person name="Radune D."/>
            <person name="Ren Q."/>
            <person name="Smith R.K. Jr."/>
            <person name="Suarez C.E."/>
            <person name="White O."/>
            <person name="Wortman J.R."/>
            <person name="Knowles D.P. Jr."/>
            <person name="McElwain T.F."/>
            <person name="Nene V.M."/>
        </authorList>
    </citation>
    <scope>NUCLEOTIDE SEQUENCE [LARGE SCALE GENOMIC DNA]</scope>
    <source>
        <strain evidence="1">T2Bo</strain>
    </source>
</reference>
<dbReference type="SUPFAM" id="SSF50978">
    <property type="entry name" value="WD40 repeat-like"/>
    <property type="match status" value="1"/>
</dbReference>
<comment type="caution">
    <text evidence="1">The sequence shown here is derived from an EMBL/GenBank/DDBJ whole genome shotgun (WGS) entry which is preliminary data.</text>
</comment>
<dbReference type="Proteomes" id="UP000002173">
    <property type="component" value="Chromosome 2"/>
</dbReference>
<dbReference type="KEGG" id="bbo:BBOV_II005440"/>
<name>A7AU84_BABBO</name>
<dbReference type="OMA" id="LMRAQCY"/>